<dbReference type="AlphaFoldDB" id="A0A6N4WE17"/>
<dbReference type="Proteomes" id="UP000467249">
    <property type="component" value="Chromosome"/>
</dbReference>
<organism evidence="1 2">
    <name type="scientific">Mycolicibacterium anyangense</name>
    <dbReference type="NCBI Taxonomy" id="1431246"/>
    <lineage>
        <taxon>Bacteria</taxon>
        <taxon>Bacillati</taxon>
        <taxon>Actinomycetota</taxon>
        <taxon>Actinomycetes</taxon>
        <taxon>Mycobacteriales</taxon>
        <taxon>Mycobacteriaceae</taxon>
        <taxon>Mycolicibacterium</taxon>
    </lineage>
</organism>
<dbReference type="Pfam" id="PF04075">
    <property type="entry name" value="F420H2_quin_red"/>
    <property type="match status" value="1"/>
</dbReference>
<keyword evidence="2" id="KW-1185">Reference proteome</keyword>
<sequence>MWRAPVRFYDHGLGWLLGRRFLCLTHQGRTSGKRYRTVLEVLAIEGDEVMVIAGTGPSADWFRNLAAGSPGSVQIGRIVFAADHRALGAEEAAGVVADYERRHRLVAPVVRKVLSALVGWPYDGSPAARHRLVRQLPLVAFRPAQTPDSQQIGSFPGSCRG</sequence>
<dbReference type="EMBL" id="AP022620">
    <property type="protein sequence ID" value="BBZ77441.1"/>
    <property type="molecule type" value="Genomic_DNA"/>
</dbReference>
<reference evidence="1 2" key="1">
    <citation type="journal article" date="2019" name="Emerg. Microbes Infect.">
        <title>Comprehensive subspecies identification of 175 nontuberculous mycobacteria species based on 7547 genomic profiles.</title>
        <authorList>
            <person name="Matsumoto Y."/>
            <person name="Kinjo T."/>
            <person name="Motooka D."/>
            <person name="Nabeya D."/>
            <person name="Jung N."/>
            <person name="Uechi K."/>
            <person name="Horii T."/>
            <person name="Iida T."/>
            <person name="Fujita J."/>
            <person name="Nakamura S."/>
        </authorList>
    </citation>
    <scope>NUCLEOTIDE SEQUENCE [LARGE SCALE GENOMIC DNA]</scope>
    <source>
        <strain evidence="1 2">JCM 30275</strain>
    </source>
</reference>
<dbReference type="NCBIfam" id="TIGR00026">
    <property type="entry name" value="hi_GC_TIGR00026"/>
    <property type="match status" value="1"/>
</dbReference>
<dbReference type="InterPro" id="IPR012349">
    <property type="entry name" value="Split_barrel_FMN-bd"/>
</dbReference>
<evidence type="ECO:0000313" key="1">
    <source>
        <dbReference type="EMBL" id="BBZ77441.1"/>
    </source>
</evidence>
<evidence type="ECO:0000313" key="2">
    <source>
        <dbReference type="Proteomes" id="UP000467249"/>
    </source>
</evidence>
<gene>
    <name evidence="1" type="ORF">MANY_27780</name>
</gene>
<protein>
    <recommendedName>
        <fullName evidence="3">Nitroreductase</fullName>
    </recommendedName>
</protein>
<proteinExistence type="predicted"/>
<dbReference type="Gene3D" id="2.30.110.10">
    <property type="entry name" value="Electron Transport, Fmn-binding Protein, Chain A"/>
    <property type="match status" value="1"/>
</dbReference>
<evidence type="ECO:0008006" key="3">
    <source>
        <dbReference type="Google" id="ProtNLM"/>
    </source>
</evidence>
<accession>A0A6N4WE17</accession>
<dbReference type="GO" id="GO:0016491">
    <property type="term" value="F:oxidoreductase activity"/>
    <property type="evidence" value="ECO:0007669"/>
    <property type="project" value="InterPro"/>
</dbReference>
<dbReference type="InterPro" id="IPR004378">
    <property type="entry name" value="F420H2_quin_Rdtase"/>
</dbReference>
<dbReference type="KEGG" id="many:MANY_27780"/>
<name>A0A6N4WE17_9MYCO</name>